<keyword evidence="5 8" id="KW-0378">Hydrolase</keyword>
<dbReference type="GO" id="GO:0046872">
    <property type="term" value="F:metal ion binding"/>
    <property type="evidence" value="ECO:0007669"/>
    <property type="project" value="UniProtKB-KW"/>
</dbReference>
<name>A0A0D2HB76_9EURO</name>
<dbReference type="Pfam" id="PF00128">
    <property type="entry name" value="Alpha-amylase"/>
    <property type="match status" value="1"/>
</dbReference>
<dbReference type="NCBIfam" id="NF006968">
    <property type="entry name" value="PRK09441.1-1"/>
    <property type="match status" value="1"/>
</dbReference>
<evidence type="ECO:0000256" key="2">
    <source>
        <dbReference type="ARBA" id="ARBA00022487"/>
    </source>
</evidence>
<dbReference type="VEuPathDB" id="FungiDB:Z520_04731"/>
<dbReference type="EC" id="3.1.1.-" evidence="8"/>
<evidence type="ECO:0000256" key="3">
    <source>
        <dbReference type="ARBA" id="ARBA00022723"/>
    </source>
</evidence>
<dbReference type="GO" id="GO:0005975">
    <property type="term" value="P:carbohydrate metabolic process"/>
    <property type="evidence" value="ECO:0007669"/>
    <property type="project" value="InterPro"/>
</dbReference>
<dbReference type="SMART" id="SM00642">
    <property type="entry name" value="Aamy"/>
    <property type="match status" value="1"/>
</dbReference>
<evidence type="ECO:0000256" key="8">
    <source>
        <dbReference type="RuleBase" id="RU361238"/>
    </source>
</evidence>
<keyword evidence="2" id="KW-0719">Serine esterase</keyword>
<dbReference type="OrthoDB" id="550577at2759"/>
<dbReference type="SUPFAM" id="SSF53474">
    <property type="entry name" value="alpha/beta-Hydrolases"/>
    <property type="match status" value="1"/>
</dbReference>
<gene>
    <name evidence="10" type="ORF">Z520_04731</name>
</gene>
<dbReference type="STRING" id="1442371.A0A0D2HB76"/>
<dbReference type="Gene3D" id="2.60.40.1180">
    <property type="entry name" value="Golgi alpha-mannosidase II"/>
    <property type="match status" value="1"/>
</dbReference>
<dbReference type="SUPFAM" id="SSF51011">
    <property type="entry name" value="Glycosyl hydrolase domain"/>
    <property type="match status" value="1"/>
</dbReference>
<dbReference type="Pfam" id="PF07519">
    <property type="entry name" value="Tannase"/>
    <property type="match status" value="1"/>
</dbReference>
<accession>A0A0D2HB76</accession>
<dbReference type="EMBL" id="KN848069">
    <property type="protein sequence ID" value="KIX99155.1"/>
    <property type="molecule type" value="Genomic_DNA"/>
</dbReference>
<dbReference type="PANTHER" id="PTHR33938">
    <property type="entry name" value="FERULOYL ESTERASE B-RELATED"/>
    <property type="match status" value="1"/>
</dbReference>
<dbReference type="InterPro" id="IPR013780">
    <property type="entry name" value="Glyco_hydro_b"/>
</dbReference>
<keyword evidence="7" id="KW-1015">Disulfide bond</keyword>
<comment type="similarity">
    <text evidence="1 8">Belongs to the tannase family.</text>
</comment>
<feature type="chain" id="PRO_5005112549" description="Carboxylic ester hydrolase" evidence="8">
    <location>
        <begin position="17"/>
        <end position="1054"/>
    </location>
</feature>
<dbReference type="InterPro" id="IPR029058">
    <property type="entry name" value="AB_hydrolase_fold"/>
</dbReference>
<evidence type="ECO:0000256" key="7">
    <source>
        <dbReference type="ARBA" id="ARBA00023157"/>
    </source>
</evidence>
<dbReference type="Gene3D" id="3.20.20.80">
    <property type="entry name" value="Glycosidases"/>
    <property type="match status" value="1"/>
</dbReference>
<evidence type="ECO:0000256" key="5">
    <source>
        <dbReference type="ARBA" id="ARBA00022801"/>
    </source>
</evidence>
<evidence type="ECO:0000256" key="4">
    <source>
        <dbReference type="ARBA" id="ARBA00022729"/>
    </source>
</evidence>
<keyword evidence="4 8" id="KW-0732">Signal</keyword>
<evidence type="ECO:0000256" key="1">
    <source>
        <dbReference type="ARBA" id="ARBA00006249"/>
    </source>
</evidence>
<keyword evidence="6" id="KW-0106">Calcium</keyword>
<keyword evidence="11" id="KW-1185">Reference proteome</keyword>
<reference evidence="10 11" key="1">
    <citation type="submission" date="2015-01" db="EMBL/GenBank/DDBJ databases">
        <title>The Genome Sequence of Fonsecaea multimorphosa CBS 102226.</title>
        <authorList>
            <consortium name="The Broad Institute Genomics Platform"/>
            <person name="Cuomo C."/>
            <person name="de Hoog S."/>
            <person name="Gorbushina A."/>
            <person name="Stielow B."/>
            <person name="Teixiera M."/>
            <person name="Abouelleil A."/>
            <person name="Chapman S.B."/>
            <person name="Priest M."/>
            <person name="Young S.K."/>
            <person name="Wortman J."/>
            <person name="Nusbaum C."/>
            <person name="Birren B."/>
        </authorList>
    </citation>
    <scope>NUCLEOTIDE SEQUENCE [LARGE SCALE GENOMIC DNA]</scope>
    <source>
        <strain evidence="10 11">CBS 102226</strain>
    </source>
</reference>
<sequence>MLCLLIIFGAIGCVKALPSAATCSNSLPKPNVPGAIVTSLTASVVHNYAVNITGESNNWPGQNITGLSFCQVNVSLNHPGTSDHVNNQVWLPLTGWNGIFLGVGGGGYVAGSWSSLAPAVQRGYAAVSTDAGHAQNNSGDATSWALVSEGDVNQNLLLDFASRSVHDMTVLGKAVATSFYGSAPKYAYWQGCSTGGRQGLMEAQMYPNDYDGIVAAAPAINWNDFTPAQQWPYTVMNNEGYSPPQCEFDAVNAAAVAACDHLDGLQDGIIGAPGLCKFDPSSLVGKNYTCHTDGTSRRFSSKTATVVKKIWQGPTAANGTALWYGILPGTNFSSLAPTETFTNGTTVAEPFDISDSWFRDFLFKDANYNTSNITYSEFPGLIHQSHVEYDSIMGTMNANLSAFKAAGGKAITWQGLADNLIMPNGTMNYFGRVKTLDPNVTDFYRVFFAPGVGHCGGGGSGPIPDDALMALRKWVENGTAPEVLPGSSGYKINGTIRHQDLCLYPLVSKYSGKGDPANPKSDKNRTLFQAFEWYLPAPPSDCSLPSASHYDTLTALLPHLSALGISHIWIPPGCKATSVHDNGYGIYDLWDLGEFDAKNSGKPVLSPRTKWGHKAELERFCAKARELGIDILWDAVLNHKASPDGKEASWGVKVDPHDRTKAISKPYELETWTKFTFPGRGTKYSDMKYNWKHFSGVDYDSRKKDHGIFKLIGEGKRSDWAPDVSKELGNYDYLMFADLDHSHPAVRTDIFNWGTWITELLNLGGFRLDAIKHYSLSFLADFLTHLDTKTSHGTKLFFVGEYWDPDPEVLTKVIKRCHGRLNLFDVQLVYTFSDFSKGRKHDLTTIFDGSLVQRDHSHAVTFVANHDTQETQSLAAPVEEWFIPLAYALILLRHNGGTPCVFWGDVFGNHGPRPRLPACGGKLSRLVAARKLYAHGPQRDYLDLPDCIGWTRLGHKSNANGAGLAVIMTNSWDRKSKRMFVGHRHIGERWRDILGWEDREVVIDSKGFGTFPVGHRSVGVWTCDKAPDFEKISRFTFPRLGHSAAAPDPSMLPV</sequence>
<dbReference type="CDD" id="cd11318">
    <property type="entry name" value="AmyAc_bac_fung_AmyA"/>
    <property type="match status" value="1"/>
</dbReference>
<evidence type="ECO:0000256" key="6">
    <source>
        <dbReference type="ARBA" id="ARBA00022837"/>
    </source>
</evidence>
<dbReference type="GeneID" id="27710477"/>
<dbReference type="Gene3D" id="2.40.30.140">
    <property type="match status" value="1"/>
</dbReference>
<dbReference type="RefSeq" id="XP_016633278.1">
    <property type="nucleotide sequence ID" value="XM_016775235.1"/>
</dbReference>
<dbReference type="InterPro" id="IPR006047">
    <property type="entry name" value="GH13_cat_dom"/>
</dbReference>
<dbReference type="Proteomes" id="UP000053411">
    <property type="component" value="Unassembled WGS sequence"/>
</dbReference>
<dbReference type="NCBIfam" id="NF006969">
    <property type="entry name" value="PRK09441.1-2"/>
    <property type="match status" value="1"/>
</dbReference>
<keyword evidence="3" id="KW-0479">Metal-binding</keyword>
<evidence type="ECO:0000259" key="9">
    <source>
        <dbReference type="SMART" id="SM00642"/>
    </source>
</evidence>
<dbReference type="AlphaFoldDB" id="A0A0D2HB76"/>
<dbReference type="GO" id="GO:0030600">
    <property type="term" value="F:feruloyl esterase activity"/>
    <property type="evidence" value="ECO:0007669"/>
    <property type="project" value="UniProtKB-ARBA"/>
</dbReference>
<feature type="signal peptide" evidence="8">
    <location>
        <begin position="1"/>
        <end position="16"/>
    </location>
</feature>
<dbReference type="SUPFAM" id="SSF51445">
    <property type="entry name" value="(Trans)glycosidases"/>
    <property type="match status" value="1"/>
</dbReference>
<dbReference type="PANTHER" id="PTHR33938:SF8">
    <property type="entry name" value="CARBOXYLIC ESTER HYDROLASE"/>
    <property type="match status" value="1"/>
</dbReference>
<protein>
    <recommendedName>
        <fullName evidence="8">Carboxylic ester hydrolase</fullName>
        <ecNumber evidence="8">3.1.1.-</ecNumber>
    </recommendedName>
</protein>
<proteinExistence type="inferred from homology"/>
<evidence type="ECO:0000313" key="11">
    <source>
        <dbReference type="Proteomes" id="UP000053411"/>
    </source>
</evidence>
<feature type="domain" description="Glycosyl hydrolase family 13 catalytic" evidence="9">
    <location>
        <begin position="525"/>
        <end position="930"/>
    </location>
</feature>
<organism evidence="10 11">
    <name type="scientific">Fonsecaea multimorphosa CBS 102226</name>
    <dbReference type="NCBI Taxonomy" id="1442371"/>
    <lineage>
        <taxon>Eukaryota</taxon>
        <taxon>Fungi</taxon>
        <taxon>Dikarya</taxon>
        <taxon>Ascomycota</taxon>
        <taxon>Pezizomycotina</taxon>
        <taxon>Eurotiomycetes</taxon>
        <taxon>Chaetothyriomycetidae</taxon>
        <taxon>Chaetothyriales</taxon>
        <taxon>Herpotrichiellaceae</taxon>
        <taxon>Fonsecaea</taxon>
    </lineage>
</organism>
<dbReference type="InterPro" id="IPR011118">
    <property type="entry name" value="Tannase/feruloyl_esterase"/>
</dbReference>
<evidence type="ECO:0000313" key="10">
    <source>
        <dbReference type="EMBL" id="KIX99155.1"/>
    </source>
</evidence>
<dbReference type="InterPro" id="IPR017853">
    <property type="entry name" value="GH"/>
</dbReference>